<keyword evidence="3" id="KW-1185">Reference proteome</keyword>
<feature type="compositionally biased region" description="Low complexity" evidence="1">
    <location>
        <begin position="259"/>
        <end position="269"/>
    </location>
</feature>
<feature type="region of interest" description="Disordered" evidence="1">
    <location>
        <begin position="1"/>
        <end position="25"/>
    </location>
</feature>
<feature type="region of interest" description="Disordered" evidence="1">
    <location>
        <begin position="235"/>
        <end position="277"/>
    </location>
</feature>
<protein>
    <submittedName>
        <fullName evidence="2">Uncharacterized protein</fullName>
    </submittedName>
</protein>
<accession>A0ABN9PLX6</accession>
<evidence type="ECO:0000313" key="3">
    <source>
        <dbReference type="Proteomes" id="UP001189429"/>
    </source>
</evidence>
<proteinExistence type="predicted"/>
<feature type="compositionally biased region" description="Low complexity" evidence="1">
    <location>
        <begin position="13"/>
        <end position="25"/>
    </location>
</feature>
<organism evidence="2 3">
    <name type="scientific">Prorocentrum cordatum</name>
    <dbReference type="NCBI Taxonomy" id="2364126"/>
    <lineage>
        <taxon>Eukaryota</taxon>
        <taxon>Sar</taxon>
        <taxon>Alveolata</taxon>
        <taxon>Dinophyceae</taxon>
        <taxon>Prorocentrales</taxon>
        <taxon>Prorocentraceae</taxon>
        <taxon>Prorocentrum</taxon>
    </lineage>
</organism>
<dbReference type="EMBL" id="CAUYUJ010001078">
    <property type="protein sequence ID" value="CAK0794057.1"/>
    <property type="molecule type" value="Genomic_DNA"/>
</dbReference>
<name>A0ABN9PLX6_9DINO</name>
<gene>
    <name evidence="2" type="ORF">PCOR1329_LOCUS4152</name>
</gene>
<feature type="compositionally biased region" description="Polar residues" evidence="1">
    <location>
        <begin position="1"/>
        <end position="12"/>
    </location>
</feature>
<evidence type="ECO:0000256" key="1">
    <source>
        <dbReference type="SAM" id="MobiDB-lite"/>
    </source>
</evidence>
<sequence>MAPQTSNATYDYTPTPAASPAAGAQAPGNREYVSLYTEHVHVELLGINKHKSSGIRVAIADGASLRFRAERKIHGLTTLWKDAVAVHDLSPAPLGVQTAQCGFTRAFSQGGPNPSWAHVRVAFGLNPRTAAAAHKHVIQLTADTPTHSYFEADFKAPANEKQSSFKITSAKTNNRLSRTRQFKMMDGTDKTVKELHNFCSLVANNVPDKLLTPLLNLHKKYPQFITWASYAPNTPTQDTVPSARPSPTAEPSGPRKRPAAATPTAPVAKKPAKMSKK</sequence>
<reference evidence="2" key="1">
    <citation type="submission" date="2023-10" db="EMBL/GenBank/DDBJ databases">
        <authorList>
            <person name="Chen Y."/>
            <person name="Shah S."/>
            <person name="Dougan E. K."/>
            <person name="Thang M."/>
            <person name="Chan C."/>
        </authorList>
    </citation>
    <scope>NUCLEOTIDE SEQUENCE [LARGE SCALE GENOMIC DNA]</scope>
</reference>
<evidence type="ECO:0000313" key="2">
    <source>
        <dbReference type="EMBL" id="CAK0794057.1"/>
    </source>
</evidence>
<comment type="caution">
    <text evidence="2">The sequence shown here is derived from an EMBL/GenBank/DDBJ whole genome shotgun (WGS) entry which is preliminary data.</text>
</comment>
<dbReference type="Proteomes" id="UP001189429">
    <property type="component" value="Unassembled WGS sequence"/>
</dbReference>